<dbReference type="RefSeq" id="WP_316413829.1">
    <property type="nucleotide sequence ID" value="NZ_AP027080.1"/>
</dbReference>
<dbReference type="Proteomes" id="UP001238179">
    <property type="component" value="Chromosome"/>
</dbReference>
<accession>A0AA48GK68</accession>
<dbReference type="InterPro" id="IPR011250">
    <property type="entry name" value="OMP/PagP_B-barrel"/>
</dbReference>
<proteinExistence type="predicted"/>
<feature type="signal peptide" evidence="1">
    <location>
        <begin position="1"/>
        <end position="21"/>
    </location>
</feature>
<dbReference type="GO" id="GO:0019867">
    <property type="term" value="C:outer membrane"/>
    <property type="evidence" value="ECO:0007669"/>
    <property type="project" value="InterPro"/>
</dbReference>
<gene>
    <name evidence="2" type="ORF">METEAL_01040</name>
</gene>
<dbReference type="PANTHER" id="PTHR36920">
    <property type="match status" value="1"/>
</dbReference>
<dbReference type="GO" id="GO:0044384">
    <property type="term" value="C:host outer membrane"/>
    <property type="evidence" value="ECO:0007669"/>
    <property type="project" value="InterPro"/>
</dbReference>
<evidence type="ECO:0000256" key="1">
    <source>
        <dbReference type="SAM" id="SignalP"/>
    </source>
</evidence>
<dbReference type="AlphaFoldDB" id="A0AA48GK68"/>
<dbReference type="GO" id="GO:0055085">
    <property type="term" value="P:transmembrane transport"/>
    <property type="evidence" value="ECO:0007669"/>
    <property type="project" value="TreeGrafter"/>
</dbReference>
<keyword evidence="1" id="KW-0732">Signal</keyword>
<dbReference type="PROSITE" id="PS00695">
    <property type="entry name" value="ENT_VIR_OMP_2"/>
    <property type="match status" value="1"/>
</dbReference>
<feature type="chain" id="PRO_5041424071" evidence="1">
    <location>
        <begin position="22"/>
        <end position="208"/>
    </location>
</feature>
<dbReference type="Pfam" id="PF03922">
    <property type="entry name" value="OmpW"/>
    <property type="match status" value="1"/>
</dbReference>
<keyword evidence="3" id="KW-1185">Reference proteome</keyword>
<dbReference type="InterPro" id="IPR000758">
    <property type="entry name" value="Enterovir_OMP"/>
</dbReference>
<sequence>MIKLASLTVFAVALGATGLQAADSPWLVRVRAVSIQPANKSDAIPALAVPADAIHVSNKTIPEVDFSYFFTPQFSAELILTVPQQHDVTLSGTKIGTFKHLPPVLSAQYHFLPDATFNPYLGAGLNLTLISDVDIKVPGVGALDLSKSSVGLSAQAGVDIKVADRLYLNLDVKYVKLGADVKLAATGTKVSAVQLDPMLFGVGLGYRF</sequence>
<reference evidence="3" key="1">
    <citation type="journal article" date="2023" name="Int. J. Syst. Evol. Microbiol.">
        <title>Mesoterricola silvestris gen. nov., sp. nov., Mesoterricola sediminis sp. nov., Geothrix oryzae sp. nov., Geothrix edaphica sp. nov., Geothrix rubra sp. nov., and Geothrix limicola sp. nov., six novel members of Acidobacteriota isolated from soils.</title>
        <authorList>
            <person name="Itoh H."/>
            <person name="Sugisawa Y."/>
            <person name="Mise K."/>
            <person name="Xu Z."/>
            <person name="Kuniyasu M."/>
            <person name="Ushijima N."/>
            <person name="Kawano K."/>
            <person name="Kobayashi E."/>
            <person name="Shiratori Y."/>
            <person name="Masuda Y."/>
            <person name="Senoo K."/>
        </authorList>
    </citation>
    <scope>NUCLEOTIDE SEQUENCE [LARGE SCALE GENOMIC DNA]</scope>
    <source>
        <strain evidence="3">W79</strain>
    </source>
</reference>
<dbReference type="KEGG" id="msil:METEAL_01040"/>
<dbReference type="PANTHER" id="PTHR36920:SF1">
    <property type="entry name" value="OUTER MEMBRANE PROTEIN W"/>
    <property type="match status" value="1"/>
</dbReference>
<dbReference type="Gene3D" id="2.40.160.20">
    <property type="match status" value="1"/>
</dbReference>
<organism evidence="2 3">
    <name type="scientific">Mesoterricola silvestris</name>
    <dbReference type="NCBI Taxonomy" id="2927979"/>
    <lineage>
        <taxon>Bacteria</taxon>
        <taxon>Pseudomonadati</taxon>
        <taxon>Acidobacteriota</taxon>
        <taxon>Holophagae</taxon>
        <taxon>Holophagales</taxon>
        <taxon>Holophagaceae</taxon>
        <taxon>Mesoterricola</taxon>
    </lineage>
</organism>
<dbReference type="SUPFAM" id="SSF56925">
    <property type="entry name" value="OMPA-like"/>
    <property type="match status" value="1"/>
</dbReference>
<dbReference type="InterPro" id="IPR005618">
    <property type="entry name" value="OMPW"/>
</dbReference>
<evidence type="ECO:0000313" key="3">
    <source>
        <dbReference type="Proteomes" id="UP001238179"/>
    </source>
</evidence>
<evidence type="ECO:0000313" key="2">
    <source>
        <dbReference type="EMBL" id="BDU70930.1"/>
    </source>
</evidence>
<protein>
    <submittedName>
        <fullName evidence="2">Outer membrane protein</fullName>
    </submittedName>
</protein>
<dbReference type="EMBL" id="AP027080">
    <property type="protein sequence ID" value="BDU70930.1"/>
    <property type="molecule type" value="Genomic_DNA"/>
</dbReference>
<name>A0AA48GK68_9BACT</name>